<feature type="transmembrane region" description="Helical" evidence="11">
    <location>
        <begin position="331"/>
        <end position="352"/>
    </location>
</feature>
<gene>
    <name evidence="12" type="ORF">PBRA_000647</name>
</gene>
<evidence type="ECO:0000313" key="12">
    <source>
        <dbReference type="EMBL" id="CEO97302.1"/>
    </source>
</evidence>
<comment type="catalytic activity">
    <reaction evidence="10">
        <text>an alpha-D-Man-(1-&gt;2)-alpha-D-Man-(1-&gt;2)-alpha-D-Man-(1-&gt;3)-[alpha-D-Man-(1-&gt;6)]-beta-D-Man-(1-&gt;4)-beta-D-GlcNAc-(1-&gt;4)-alpha-D-GlcNAc-diphospho-di-trans,poly-cis-dolichol + a di-trans,poly-cis-dolichyl beta-D-mannosyl phosphate = an alpha-D-Man-(1-&gt;2)-alpha-D-Man-(1-&gt;2)-alpha-D-Man-(1-&gt;3)-[alpha-D-Man-(1-&gt;3)-alpha-D-Man-(1-&gt;6)]-beta-D-Man-(1-&gt;4)-beta-D-GlcNAc-(1-&gt;4)-alpha-D-GlcNAc-diphospho-di-trans,poly-cis-dolichol + a di-trans,poly-cis-dolichyl phosphate + H(+)</text>
        <dbReference type="Rhea" id="RHEA:29527"/>
        <dbReference type="Rhea" id="RHEA-COMP:19498"/>
        <dbReference type="Rhea" id="RHEA-COMP:19501"/>
        <dbReference type="Rhea" id="RHEA-COMP:19516"/>
        <dbReference type="Rhea" id="RHEA-COMP:19517"/>
        <dbReference type="ChEBI" id="CHEBI:15378"/>
        <dbReference type="ChEBI" id="CHEBI:57683"/>
        <dbReference type="ChEBI" id="CHEBI:58211"/>
        <dbReference type="ChEBI" id="CHEBI:132515"/>
        <dbReference type="ChEBI" id="CHEBI:132516"/>
        <dbReference type="EC" id="2.4.1.258"/>
    </reaction>
    <physiologicalReaction direction="left-to-right" evidence="10">
        <dbReference type="Rhea" id="RHEA:29528"/>
    </physiologicalReaction>
</comment>
<evidence type="ECO:0000256" key="11">
    <source>
        <dbReference type="SAM" id="Phobius"/>
    </source>
</evidence>
<dbReference type="GO" id="GO:0052925">
    <property type="term" value="F:dol-P-Man:Man(5)GlcNAc(2)-PP-Dol alpha-1,3-mannosyltransferase activity"/>
    <property type="evidence" value="ECO:0007669"/>
    <property type="project" value="UniProtKB-EC"/>
</dbReference>
<dbReference type="PANTHER" id="PTHR12646:SF0">
    <property type="entry name" value="DOL-P-MAN:MAN(5)GLCNAC(2)-PP-DOL ALPHA-1,3-MANNOSYLTRANSFERASE"/>
    <property type="match status" value="1"/>
</dbReference>
<dbReference type="PANTHER" id="PTHR12646">
    <property type="entry name" value="NOT56 - RELATED"/>
    <property type="match status" value="1"/>
</dbReference>
<evidence type="ECO:0000256" key="2">
    <source>
        <dbReference type="ARBA" id="ARBA00004922"/>
    </source>
</evidence>
<evidence type="ECO:0000256" key="1">
    <source>
        <dbReference type="ARBA" id="ARBA00004477"/>
    </source>
</evidence>
<name>A0A0G4IQ13_PLABS</name>
<dbReference type="InterPro" id="IPR007873">
    <property type="entry name" value="Glycosyltransferase_ALG3"/>
</dbReference>
<accession>A0A0G4IQ13</accession>
<comment type="subcellular location">
    <subcellularLocation>
        <location evidence="1">Endoplasmic reticulum membrane</location>
        <topology evidence="1">Multi-pass membrane protein</topology>
    </subcellularLocation>
</comment>
<feature type="transmembrane region" description="Helical" evidence="11">
    <location>
        <begin position="176"/>
        <end position="193"/>
    </location>
</feature>
<dbReference type="AlphaFoldDB" id="A0A0G4IQ13"/>
<comment type="pathway">
    <text evidence="2">Protein modification; protein glycosylation.</text>
</comment>
<dbReference type="OrthoDB" id="20028at2759"/>
<sequence>LGSVLLAVHQRGATRIWEPASRCADRDETMATVVVWPRSLLAVVAALLVGECALCAFIIARIPYTEIDWEAYMEQVKTTLGGERDYLNIRGGTGPLVYPAGFLYVFSLLYYVTGHGVNIRLGQYIFAGVYLLTQALLMKTLGHAALHARQPAWRIAAMMIMMTLSRRLHSLYVLRLFNDCVAMLLFHVSVFLIVCRRRWALACLFFSLAVSVKMNILLFAPALLIILLYHFPGGRTAPYLALCAAVQLLIGLPFLLEFPVSYVRKAFEFDRQFFFKWSVNFQFFAEGTFLSKGLAVTLLLGHVSTLALFTRQHWVRQAGGVMPLIRNRKPMPLTPAQIVDILFIANFIGIVFSRTIHFQFYTWYGHHLSWLLMRSALPLPVQIATWIAIEVVYNVYPPTAIASLVLQTCHALLLLGLYLKPFPLSDIGRPRRSERLKQQ</sequence>
<proteinExistence type="predicted"/>
<evidence type="ECO:0000313" key="13">
    <source>
        <dbReference type="Proteomes" id="UP000039324"/>
    </source>
</evidence>
<feature type="transmembrane region" description="Helical" evidence="11">
    <location>
        <begin position="199"/>
        <end position="229"/>
    </location>
</feature>
<feature type="transmembrane region" description="Helical" evidence="11">
    <location>
        <begin position="400"/>
        <end position="419"/>
    </location>
</feature>
<feature type="transmembrane region" description="Helical" evidence="11">
    <location>
        <begin position="289"/>
        <end position="310"/>
    </location>
</feature>
<keyword evidence="5" id="KW-0808">Transferase</keyword>
<reference evidence="12 13" key="1">
    <citation type="submission" date="2015-02" db="EMBL/GenBank/DDBJ databases">
        <authorList>
            <person name="Chooi Y.-H."/>
        </authorList>
    </citation>
    <scope>NUCLEOTIDE SEQUENCE [LARGE SCALE GENOMIC DNA]</scope>
    <source>
        <strain evidence="12">E3</strain>
    </source>
</reference>
<dbReference type="STRING" id="37360.A0A0G4IQ13"/>
<protein>
    <recommendedName>
        <fullName evidence="3">dolichyl-P-Man:Man5GlcNAc2-PP-dolichol alpha-1,3-mannosyltransferase</fullName>
        <ecNumber evidence="3">2.4.1.258</ecNumber>
    </recommendedName>
</protein>
<evidence type="ECO:0000256" key="9">
    <source>
        <dbReference type="ARBA" id="ARBA00023136"/>
    </source>
</evidence>
<feature type="non-terminal residue" evidence="12">
    <location>
        <position position="1"/>
    </location>
</feature>
<keyword evidence="13" id="KW-1185">Reference proteome</keyword>
<evidence type="ECO:0000256" key="4">
    <source>
        <dbReference type="ARBA" id="ARBA00022676"/>
    </source>
</evidence>
<keyword evidence="6 11" id="KW-0812">Transmembrane</keyword>
<feature type="transmembrane region" description="Helical" evidence="11">
    <location>
        <begin position="372"/>
        <end position="393"/>
    </location>
</feature>
<dbReference type="EMBL" id="CDSF01000079">
    <property type="protein sequence ID" value="CEO97302.1"/>
    <property type="molecule type" value="Genomic_DNA"/>
</dbReference>
<organism evidence="12 13">
    <name type="scientific">Plasmodiophora brassicae</name>
    <name type="common">Clubroot disease agent</name>
    <dbReference type="NCBI Taxonomy" id="37360"/>
    <lineage>
        <taxon>Eukaryota</taxon>
        <taxon>Sar</taxon>
        <taxon>Rhizaria</taxon>
        <taxon>Endomyxa</taxon>
        <taxon>Phytomyxea</taxon>
        <taxon>Plasmodiophorida</taxon>
        <taxon>Plasmodiophoridae</taxon>
        <taxon>Plasmodiophora</taxon>
    </lineage>
</organism>
<keyword evidence="8 11" id="KW-1133">Transmembrane helix</keyword>
<dbReference type="Proteomes" id="UP000039324">
    <property type="component" value="Unassembled WGS sequence"/>
</dbReference>
<keyword evidence="9 11" id="KW-0472">Membrane</keyword>
<feature type="transmembrane region" description="Helical" evidence="11">
    <location>
        <begin position="40"/>
        <end position="64"/>
    </location>
</feature>
<dbReference type="EC" id="2.4.1.258" evidence="3"/>
<evidence type="ECO:0000256" key="6">
    <source>
        <dbReference type="ARBA" id="ARBA00022692"/>
    </source>
</evidence>
<dbReference type="Pfam" id="PF05208">
    <property type="entry name" value="ALG3"/>
    <property type="match status" value="1"/>
</dbReference>
<dbReference type="OMA" id="PERYGIH"/>
<evidence type="ECO:0000256" key="7">
    <source>
        <dbReference type="ARBA" id="ARBA00022824"/>
    </source>
</evidence>
<evidence type="ECO:0000256" key="8">
    <source>
        <dbReference type="ARBA" id="ARBA00022989"/>
    </source>
</evidence>
<evidence type="ECO:0000256" key="3">
    <source>
        <dbReference type="ARBA" id="ARBA00011964"/>
    </source>
</evidence>
<evidence type="ECO:0000256" key="10">
    <source>
        <dbReference type="ARBA" id="ARBA00049506"/>
    </source>
</evidence>
<feature type="transmembrane region" description="Helical" evidence="11">
    <location>
        <begin position="96"/>
        <end position="112"/>
    </location>
</feature>
<feature type="transmembrane region" description="Helical" evidence="11">
    <location>
        <begin position="124"/>
        <end position="146"/>
    </location>
</feature>
<feature type="transmembrane region" description="Helical" evidence="11">
    <location>
        <begin position="236"/>
        <end position="256"/>
    </location>
</feature>
<keyword evidence="4" id="KW-0328">Glycosyltransferase</keyword>
<keyword evidence="7" id="KW-0256">Endoplasmic reticulum</keyword>
<evidence type="ECO:0000256" key="5">
    <source>
        <dbReference type="ARBA" id="ARBA00022679"/>
    </source>
</evidence>
<dbReference type="GO" id="GO:0005789">
    <property type="term" value="C:endoplasmic reticulum membrane"/>
    <property type="evidence" value="ECO:0007669"/>
    <property type="project" value="UniProtKB-SubCell"/>
</dbReference>